<name>A0ABS0NI79_9ACTN</name>
<keyword evidence="3" id="KW-1185">Reference proteome</keyword>
<keyword evidence="1" id="KW-0175">Coiled coil</keyword>
<proteinExistence type="predicted"/>
<dbReference type="RefSeq" id="WP_197988526.1">
    <property type="nucleotide sequence ID" value="NZ_JACYXC010000001.1"/>
</dbReference>
<protein>
    <recommendedName>
        <fullName evidence="4">DUF4342 domain-containing protein</fullName>
    </recommendedName>
</protein>
<evidence type="ECO:0000313" key="2">
    <source>
        <dbReference type="EMBL" id="MBH5334895.1"/>
    </source>
</evidence>
<gene>
    <name evidence="2" type="ORF">IHE55_08860</name>
</gene>
<feature type="coiled-coil region" evidence="1">
    <location>
        <begin position="10"/>
        <end position="37"/>
    </location>
</feature>
<accession>A0ABS0NI79</accession>
<comment type="caution">
    <text evidence="2">The sequence shown here is derived from an EMBL/GenBank/DDBJ whole genome shotgun (WGS) entry which is preliminary data.</text>
</comment>
<reference evidence="2 3" key="1">
    <citation type="submission" date="2020-09" db="EMBL/GenBank/DDBJ databases">
        <title>Biosynthesis of the nuclear factor of activated T cells inhibitor NFAT-133 and its congeners in Streptomyces pactum.</title>
        <authorList>
            <person name="Zhou W."/>
            <person name="Posri P."/>
            <person name="Abugrain M.E."/>
            <person name="Weisberg A.J."/>
            <person name="Chang J.H."/>
            <person name="Mahmud T."/>
        </authorList>
    </citation>
    <scope>NUCLEOTIDE SEQUENCE [LARGE SCALE GENOMIC DNA]</scope>
    <source>
        <strain evidence="2 3">ATCC 27456</strain>
    </source>
</reference>
<sequence>MDHTSAHEIRVELEGAADSDQEELEALTLELRQHLLEFEVERAELARRTVAPDGTKVAGALTVGAIIVTAGASLLPKLLNVIKAWIENRPVRTATVTIGEDSIEMEALSSKDQRRLIDAFIASHESSSQDGTSA</sequence>
<evidence type="ECO:0000256" key="1">
    <source>
        <dbReference type="SAM" id="Coils"/>
    </source>
</evidence>
<dbReference type="Proteomes" id="UP000807371">
    <property type="component" value="Unassembled WGS sequence"/>
</dbReference>
<dbReference type="EMBL" id="JACYXC010000001">
    <property type="protein sequence ID" value="MBH5334895.1"/>
    <property type="molecule type" value="Genomic_DNA"/>
</dbReference>
<evidence type="ECO:0008006" key="4">
    <source>
        <dbReference type="Google" id="ProtNLM"/>
    </source>
</evidence>
<evidence type="ECO:0000313" key="3">
    <source>
        <dbReference type="Proteomes" id="UP000807371"/>
    </source>
</evidence>
<organism evidence="2 3">
    <name type="scientific">Streptomyces pactum</name>
    <dbReference type="NCBI Taxonomy" id="68249"/>
    <lineage>
        <taxon>Bacteria</taxon>
        <taxon>Bacillati</taxon>
        <taxon>Actinomycetota</taxon>
        <taxon>Actinomycetes</taxon>
        <taxon>Kitasatosporales</taxon>
        <taxon>Streptomycetaceae</taxon>
        <taxon>Streptomyces</taxon>
    </lineage>
</organism>